<dbReference type="EMBL" id="JBHSMZ010000010">
    <property type="protein sequence ID" value="MFC5549832.1"/>
    <property type="molecule type" value="Genomic_DNA"/>
</dbReference>
<dbReference type="HAMAP" id="MF_01914">
    <property type="entry name" value="LPS_assembly_LptA"/>
    <property type="match status" value="1"/>
</dbReference>
<dbReference type="InterPro" id="IPR014340">
    <property type="entry name" value="LptA"/>
</dbReference>
<dbReference type="NCBIfam" id="TIGR03002">
    <property type="entry name" value="outer_YhbN_LptA"/>
    <property type="match status" value="1"/>
</dbReference>
<dbReference type="InterPro" id="IPR052037">
    <property type="entry name" value="LPS_export_LptA"/>
</dbReference>
<comment type="function">
    <text evidence="4">Involved in the assembly of lipopolysaccharide (LPS). Required for the translocation of LPS from the inner membrane to the outer membrane.</text>
</comment>
<name>A0ABW0S3F8_9BURK</name>
<comment type="subcellular location">
    <subcellularLocation>
        <location evidence="4">Periplasm</location>
    </subcellularLocation>
</comment>
<evidence type="ECO:0000256" key="2">
    <source>
        <dbReference type="ARBA" id="ARBA00022729"/>
    </source>
</evidence>
<reference evidence="8" key="1">
    <citation type="journal article" date="2019" name="Int. J. Syst. Evol. Microbiol.">
        <title>The Global Catalogue of Microorganisms (GCM) 10K type strain sequencing project: providing services to taxonomists for standard genome sequencing and annotation.</title>
        <authorList>
            <consortium name="The Broad Institute Genomics Platform"/>
            <consortium name="The Broad Institute Genome Sequencing Center for Infectious Disease"/>
            <person name="Wu L."/>
            <person name="Ma J."/>
        </authorList>
    </citation>
    <scope>NUCLEOTIDE SEQUENCE [LARGE SCALE GENOMIC DNA]</scope>
    <source>
        <strain evidence="8">CGMCC 4.5798</strain>
    </source>
</reference>
<dbReference type="InterPro" id="IPR005653">
    <property type="entry name" value="OstA-like_N"/>
</dbReference>
<evidence type="ECO:0000256" key="3">
    <source>
        <dbReference type="ARBA" id="ARBA00022764"/>
    </source>
</evidence>
<keyword evidence="3 4" id="KW-0574">Periplasm</keyword>
<dbReference type="Gene3D" id="2.60.450.10">
    <property type="entry name" value="Lipopolysaccharide (LPS) transport protein A like domain"/>
    <property type="match status" value="1"/>
</dbReference>
<dbReference type="PANTHER" id="PTHR36504">
    <property type="entry name" value="LIPOPOLYSACCHARIDE EXPORT SYSTEM PROTEIN LPTA"/>
    <property type="match status" value="1"/>
</dbReference>
<keyword evidence="8" id="KW-1185">Reference proteome</keyword>
<dbReference type="Pfam" id="PF03968">
    <property type="entry name" value="LptD_N"/>
    <property type="match status" value="1"/>
</dbReference>
<evidence type="ECO:0000313" key="8">
    <source>
        <dbReference type="Proteomes" id="UP001596086"/>
    </source>
</evidence>
<dbReference type="Proteomes" id="UP001596086">
    <property type="component" value="Unassembled WGS sequence"/>
</dbReference>
<gene>
    <name evidence="4 7" type="primary">lptA</name>
    <name evidence="7" type="ORF">ACFPO9_15050</name>
</gene>
<accession>A0ABW0S3F8</accession>
<feature type="chain" id="PRO_5044934597" description="Lipopolysaccharide export system protein LptA" evidence="4">
    <location>
        <begin position="20"/>
        <end position="187"/>
    </location>
</feature>
<organism evidence="7 8">
    <name type="scientific">Massilia aerilata</name>
    <dbReference type="NCBI Taxonomy" id="453817"/>
    <lineage>
        <taxon>Bacteria</taxon>
        <taxon>Pseudomonadati</taxon>
        <taxon>Pseudomonadota</taxon>
        <taxon>Betaproteobacteria</taxon>
        <taxon>Burkholderiales</taxon>
        <taxon>Oxalobacteraceae</taxon>
        <taxon>Telluria group</taxon>
        <taxon>Massilia</taxon>
    </lineage>
</organism>
<evidence type="ECO:0000256" key="4">
    <source>
        <dbReference type="HAMAP-Rule" id="MF_01914"/>
    </source>
</evidence>
<comment type="caution">
    <text evidence="7">The sequence shown here is derived from an EMBL/GenBank/DDBJ whole genome shotgun (WGS) entry which is preliminary data.</text>
</comment>
<feature type="domain" description="Organic solvent tolerance-like N-terminal" evidence="6">
    <location>
        <begin position="29"/>
        <end position="148"/>
    </location>
</feature>
<comment type="similarity">
    <text evidence="4">Belongs to the LptA family.</text>
</comment>
<proteinExistence type="inferred from homology"/>
<dbReference type="RefSeq" id="WP_379771931.1">
    <property type="nucleotide sequence ID" value="NZ_JBHSMZ010000010.1"/>
</dbReference>
<feature type="region of interest" description="Disordered" evidence="5">
    <location>
        <begin position="155"/>
        <end position="187"/>
    </location>
</feature>
<dbReference type="PANTHER" id="PTHR36504:SF1">
    <property type="entry name" value="LIPOPOLYSACCHARIDE EXPORT SYSTEM PROTEIN LPTA"/>
    <property type="match status" value="1"/>
</dbReference>
<keyword evidence="2 4" id="KW-0732">Signal</keyword>
<evidence type="ECO:0000256" key="1">
    <source>
        <dbReference type="ARBA" id="ARBA00022448"/>
    </source>
</evidence>
<evidence type="ECO:0000259" key="6">
    <source>
        <dbReference type="Pfam" id="PF03968"/>
    </source>
</evidence>
<keyword evidence="1 4" id="KW-0813">Transport</keyword>
<comment type="subunit">
    <text evidence="4">Component of the lipopolysaccharide transport and assembly complex.</text>
</comment>
<feature type="signal peptide" evidence="4">
    <location>
        <begin position="1"/>
        <end position="19"/>
    </location>
</feature>
<sequence length="187" mass="20513" precursor="true">MKRALAAALALLLMPLAQAERADALKPFNVEGNKATIDQATQTVILTGNVIGTRGSMLLKAERAEIRETPEGYRSVVLFGANGKAASFRQKRDGGADEWDEGYGERMEYDERTDIVKLISHATIRQLDGRTVTREMSGPFISYDARKEVLLNMNDVSGADKPGKDRVSVTFYTRRPTPAAPPEAGKQ</sequence>
<evidence type="ECO:0000313" key="7">
    <source>
        <dbReference type="EMBL" id="MFC5549832.1"/>
    </source>
</evidence>
<protein>
    <recommendedName>
        <fullName evidence="4">Lipopolysaccharide export system protein LptA</fullName>
    </recommendedName>
</protein>
<evidence type="ECO:0000256" key="5">
    <source>
        <dbReference type="SAM" id="MobiDB-lite"/>
    </source>
</evidence>